<feature type="coiled-coil region" evidence="1">
    <location>
        <begin position="74"/>
        <end position="108"/>
    </location>
</feature>
<dbReference type="PANTHER" id="PTHR30204:SF98">
    <property type="entry name" value="HTH-TYPE TRANSCRIPTIONAL REGULATOR ADHR"/>
    <property type="match status" value="1"/>
</dbReference>
<dbReference type="EMBL" id="JAHUZB010000003">
    <property type="protein sequence ID" value="MBV7390605.1"/>
    <property type="molecule type" value="Genomic_DNA"/>
</dbReference>
<feature type="domain" description="HTH merR-type" evidence="2">
    <location>
        <begin position="1"/>
        <end position="69"/>
    </location>
</feature>
<organism evidence="3 4">
    <name type="scientific">Enterococcus alishanensis</name>
    <dbReference type="NCBI Taxonomy" id="1303817"/>
    <lineage>
        <taxon>Bacteria</taxon>
        <taxon>Bacillati</taxon>
        <taxon>Bacillota</taxon>
        <taxon>Bacilli</taxon>
        <taxon>Lactobacillales</taxon>
        <taxon>Enterococcaceae</taxon>
        <taxon>Enterococcus</taxon>
    </lineage>
</organism>
<evidence type="ECO:0000313" key="4">
    <source>
        <dbReference type="Proteomes" id="UP000774130"/>
    </source>
</evidence>
<dbReference type="Proteomes" id="UP000774130">
    <property type="component" value="Unassembled WGS sequence"/>
</dbReference>
<dbReference type="PANTHER" id="PTHR30204">
    <property type="entry name" value="REDOX-CYCLING DRUG-SENSING TRANSCRIPTIONAL ACTIVATOR SOXR"/>
    <property type="match status" value="1"/>
</dbReference>
<protein>
    <submittedName>
        <fullName evidence="3">MerR family transcriptional regulator</fullName>
    </submittedName>
</protein>
<proteinExistence type="predicted"/>
<accession>A0ABS6TCG8</accession>
<evidence type="ECO:0000313" key="3">
    <source>
        <dbReference type="EMBL" id="MBV7390605.1"/>
    </source>
</evidence>
<evidence type="ECO:0000256" key="1">
    <source>
        <dbReference type="SAM" id="Coils"/>
    </source>
</evidence>
<comment type="caution">
    <text evidence="3">The sequence shown here is derived from an EMBL/GenBank/DDBJ whole genome shotgun (WGS) entry which is preliminary data.</text>
</comment>
<dbReference type="PROSITE" id="PS00552">
    <property type="entry name" value="HTH_MERR_1"/>
    <property type="match status" value="1"/>
</dbReference>
<dbReference type="RefSeq" id="WP_218325664.1">
    <property type="nucleotide sequence ID" value="NZ_JAHUZB010000003.1"/>
</dbReference>
<dbReference type="SMART" id="SM00422">
    <property type="entry name" value="HTH_MERR"/>
    <property type="match status" value="1"/>
</dbReference>
<dbReference type="CDD" id="cd01109">
    <property type="entry name" value="HTH_YyaN"/>
    <property type="match status" value="1"/>
</dbReference>
<keyword evidence="4" id="KW-1185">Reference proteome</keyword>
<dbReference type="InterPro" id="IPR047057">
    <property type="entry name" value="MerR_fam"/>
</dbReference>
<reference evidence="3 4" key="1">
    <citation type="submission" date="2021-06" db="EMBL/GenBank/DDBJ databases">
        <title>Enterococcus alishanensis sp. nov., a novel lactic acid bacterium isolated from fresh coffee beans.</title>
        <authorList>
            <person name="Chen Y.-S."/>
        </authorList>
    </citation>
    <scope>NUCLEOTIDE SEQUENCE [LARGE SCALE GENOMIC DNA]</scope>
    <source>
        <strain evidence="3 4">ALS3</strain>
    </source>
</reference>
<dbReference type="InterPro" id="IPR000551">
    <property type="entry name" value="MerR-type_HTH_dom"/>
</dbReference>
<name>A0ABS6TCG8_9ENTE</name>
<dbReference type="Pfam" id="PF13411">
    <property type="entry name" value="MerR_1"/>
    <property type="match status" value="1"/>
</dbReference>
<dbReference type="PROSITE" id="PS50937">
    <property type="entry name" value="HTH_MERR_2"/>
    <property type="match status" value="1"/>
</dbReference>
<keyword evidence="1" id="KW-0175">Coiled coil</keyword>
<sequence length="116" mass="13645">MNISKVAEMSELTPVTLRYYEKVGLIPPINRKSGGVRDYSEEDLGWIEFIKCMRNAGLSIDSLINYTNLYQIGRGTEEERKEILKKEREQLMERYQEMGETLERLNYKIANYEAIQ</sequence>
<evidence type="ECO:0000259" key="2">
    <source>
        <dbReference type="PROSITE" id="PS50937"/>
    </source>
</evidence>
<gene>
    <name evidence="3" type="ORF">KUA55_07935</name>
</gene>